<dbReference type="PANTHER" id="PTHR10846:SF8">
    <property type="entry name" value="INNER MEMBRANE PROTEIN YRBG"/>
    <property type="match status" value="1"/>
</dbReference>
<feature type="domain" description="Sodium/calcium exchanger membrane region" evidence="6">
    <location>
        <begin position="170"/>
        <end position="331"/>
    </location>
</feature>
<evidence type="ECO:0000256" key="4">
    <source>
        <dbReference type="ARBA" id="ARBA00023136"/>
    </source>
</evidence>
<dbReference type="NCBIfam" id="TIGR00367">
    <property type="entry name" value="calcium/sodium antiporter"/>
    <property type="match status" value="1"/>
</dbReference>
<keyword evidence="4 5" id="KW-0472">Membrane</keyword>
<evidence type="ECO:0000256" key="2">
    <source>
        <dbReference type="ARBA" id="ARBA00022692"/>
    </source>
</evidence>
<name>A0A1X9NCU0_9GAMM</name>
<dbReference type="KEGG" id="osg:BST96_12500"/>
<accession>A0A1X9NCU0</accession>
<keyword evidence="3 5" id="KW-1133">Transmembrane helix</keyword>
<feature type="transmembrane region" description="Helical" evidence="5">
    <location>
        <begin position="78"/>
        <end position="97"/>
    </location>
</feature>
<dbReference type="GO" id="GO:0008273">
    <property type="term" value="F:calcium, potassium:sodium antiporter activity"/>
    <property type="evidence" value="ECO:0007669"/>
    <property type="project" value="TreeGrafter"/>
</dbReference>
<feature type="domain" description="Sodium/calcium exchanger membrane region" evidence="6">
    <location>
        <begin position="7"/>
        <end position="143"/>
    </location>
</feature>
<dbReference type="GO" id="GO:0005886">
    <property type="term" value="C:plasma membrane"/>
    <property type="evidence" value="ECO:0007669"/>
    <property type="project" value="TreeGrafter"/>
</dbReference>
<dbReference type="Pfam" id="PF01699">
    <property type="entry name" value="Na_Ca_ex"/>
    <property type="match status" value="2"/>
</dbReference>
<feature type="transmembrane region" description="Helical" evidence="5">
    <location>
        <begin position="126"/>
        <end position="144"/>
    </location>
</feature>
<dbReference type="GO" id="GO:0006874">
    <property type="term" value="P:intracellular calcium ion homeostasis"/>
    <property type="evidence" value="ECO:0007669"/>
    <property type="project" value="TreeGrafter"/>
</dbReference>
<protein>
    <submittedName>
        <fullName evidence="7">Calcium/sodium antiporter</fullName>
    </submittedName>
</protein>
<keyword evidence="8" id="KW-1185">Reference proteome</keyword>
<dbReference type="InterPro" id="IPR004481">
    <property type="entry name" value="K/Na/Ca-exchanger"/>
</dbReference>
<evidence type="ECO:0000259" key="6">
    <source>
        <dbReference type="Pfam" id="PF01699"/>
    </source>
</evidence>
<proteinExistence type="predicted"/>
<feature type="transmembrane region" description="Helical" evidence="5">
    <location>
        <begin position="170"/>
        <end position="189"/>
    </location>
</feature>
<dbReference type="InterPro" id="IPR004837">
    <property type="entry name" value="NaCa_Exmemb"/>
</dbReference>
<evidence type="ECO:0000313" key="7">
    <source>
        <dbReference type="EMBL" id="ARN74864.1"/>
    </source>
</evidence>
<dbReference type="OrthoDB" id="9794225at2"/>
<dbReference type="Proteomes" id="UP000193450">
    <property type="component" value="Chromosome"/>
</dbReference>
<feature type="transmembrane region" description="Helical" evidence="5">
    <location>
        <begin position="235"/>
        <end position="259"/>
    </location>
</feature>
<dbReference type="Gene3D" id="1.20.1420.30">
    <property type="entry name" value="NCX, central ion-binding region"/>
    <property type="match status" value="2"/>
</dbReference>
<sequence length="338" mass="35966">MLLTLSAIIIGFIGLIWSADRFVAGAAGIARNLGMAPIMIGLTIVALGTSAPEIIVAINAAMDNAGGLAVGNALGSNLANIGLVLGVTALISPIPISKTLLRREIPLLLGATFAAIFFLYDHHLGLMDGVAFLLILAGIFYYLVNSKSHQPDAEHEADVEHIPELTQSKAWWLFFLGLVLLVLSSRLLVWGAREIALAFGVSELIIGLTVVAIGTSLPELAASAASALKGHHDIAIGNVVGSNLFNLLAVMAMPALIAPDTLETAVFNRDYIFMTALTVLLAVLMWLRQWRYNRQAQTLAEPALSAKHVATIGRGDGALLLLCYFAYYYLLFPVAAPL</sequence>
<evidence type="ECO:0000256" key="3">
    <source>
        <dbReference type="ARBA" id="ARBA00022989"/>
    </source>
</evidence>
<comment type="subcellular location">
    <subcellularLocation>
        <location evidence="1">Membrane</location>
        <topology evidence="1">Multi-pass membrane protein</topology>
    </subcellularLocation>
</comment>
<gene>
    <name evidence="7" type="ORF">BST96_12500</name>
</gene>
<dbReference type="GO" id="GO:0005262">
    <property type="term" value="F:calcium channel activity"/>
    <property type="evidence" value="ECO:0007669"/>
    <property type="project" value="TreeGrafter"/>
</dbReference>
<dbReference type="PANTHER" id="PTHR10846">
    <property type="entry name" value="SODIUM/POTASSIUM/CALCIUM EXCHANGER"/>
    <property type="match status" value="1"/>
</dbReference>
<dbReference type="EMBL" id="CP019343">
    <property type="protein sequence ID" value="ARN74864.1"/>
    <property type="molecule type" value="Genomic_DNA"/>
</dbReference>
<feature type="transmembrane region" description="Helical" evidence="5">
    <location>
        <begin position="6"/>
        <end position="24"/>
    </location>
</feature>
<feature type="transmembrane region" description="Helical" evidence="5">
    <location>
        <begin position="271"/>
        <end position="287"/>
    </location>
</feature>
<dbReference type="InterPro" id="IPR044880">
    <property type="entry name" value="NCX_ion-bd_dom_sf"/>
</dbReference>
<evidence type="ECO:0000256" key="1">
    <source>
        <dbReference type="ARBA" id="ARBA00004141"/>
    </source>
</evidence>
<feature type="transmembrane region" description="Helical" evidence="5">
    <location>
        <begin position="36"/>
        <end position="58"/>
    </location>
</feature>
<reference evidence="7 8" key="1">
    <citation type="submission" date="2016-11" db="EMBL/GenBank/DDBJ databases">
        <title>Trade-off between light-utilization and light-protection in marine flavobacteria.</title>
        <authorList>
            <person name="Kumagai Y."/>
        </authorList>
    </citation>
    <scope>NUCLEOTIDE SEQUENCE [LARGE SCALE GENOMIC DNA]</scope>
    <source>
        <strain evidence="7 8">NBRC 107125</strain>
    </source>
</reference>
<feature type="transmembrane region" description="Helical" evidence="5">
    <location>
        <begin position="317"/>
        <end position="336"/>
    </location>
</feature>
<organism evidence="7 8">
    <name type="scientific">Oceanicoccus sagamiensis</name>
    <dbReference type="NCBI Taxonomy" id="716816"/>
    <lineage>
        <taxon>Bacteria</taxon>
        <taxon>Pseudomonadati</taxon>
        <taxon>Pseudomonadota</taxon>
        <taxon>Gammaproteobacteria</taxon>
        <taxon>Cellvibrionales</taxon>
        <taxon>Spongiibacteraceae</taxon>
        <taxon>Oceanicoccus</taxon>
    </lineage>
</organism>
<dbReference type="AlphaFoldDB" id="A0A1X9NCU0"/>
<dbReference type="STRING" id="716816.BST96_12500"/>
<keyword evidence="2 5" id="KW-0812">Transmembrane</keyword>
<evidence type="ECO:0000313" key="8">
    <source>
        <dbReference type="Proteomes" id="UP000193450"/>
    </source>
</evidence>
<evidence type="ECO:0000256" key="5">
    <source>
        <dbReference type="SAM" id="Phobius"/>
    </source>
</evidence>
<dbReference type="RefSeq" id="WP_085759029.1">
    <property type="nucleotide sequence ID" value="NZ_CP019343.1"/>
</dbReference>